<dbReference type="InterPro" id="IPR016024">
    <property type="entry name" value="ARM-type_fold"/>
</dbReference>
<dbReference type="SUPFAM" id="SSF48371">
    <property type="entry name" value="ARM repeat"/>
    <property type="match status" value="1"/>
</dbReference>
<protein>
    <recommendedName>
        <fullName evidence="1">MIF4G-like type 2 domain-containing protein</fullName>
    </recommendedName>
</protein>
<dbReference type="GO" id="GO:0016070">
    <property type="term" value="P:RNA metabolic process"/>
    <property type="evidence" value="ECO:0007669"/>
    <property type="project" value="InterPro"/>
</dbReference>
<accession>A0A7S2PD95</accession>
<proteinExistence type="predicted"/>
<sequence>MEFWRLSTQRLEITVDVLLQRGVLTRRAVVEHALAERGPQGCDSLAVWNILNGVARKSLEQSQTVRVELGLAKRLGKTDALETCRKELDIAVQESAELFTLMFTGLVRNHQDFEDDDTLLRQVMLQRILVIGRKYNAFIRPLIDAAESRIPGVAHNPDIAAIFHSLRGL</sequence>
<organism evidence="2">
    <name type="scientific">Zooxanthella nutricula</name>
    <dbReference type="NCBI Taxonomy" id="1333877"/>
    <lineage>
        <taxon>Eukaryota</taxon>
        <taxon>Sar</taxon>
        <taxon>Alveolata</taxon>
        <taxon>Dinophyceae</taxon>
        <taxon>Peridiniales</taxon>
        <taxon>Peridiniales incertae sedis</taxon>
        <taxon>Zooxanthella</taxon>
    </lineage>
</organism>
<gene>
    <name evidence="2" type="ORF">BRAN1462_LOCUS34371</name>
</gene>
<dbReference type="InterPro" id="IPR015174">
    <property type="entry name" value="MIF4G-like_typ-2"/>
</dbReference>
<dbReference type="Pfam" id="PF09090">
    <property type="entry name" value="MIF4G_like_2"/>
    <property type="match status" value="1"/>
</dbReference>
<dbReference type="EMBL" id="HBGW01054170">
    <property type="protein sequence ID" value="CAD9590443.1"/>
    <property type="molecule type" value="Transcribed_RNA"/>
</dbReference>
<reference evidence="2" key="1">
    <citation type="submission" date="2021-01" db="EMBL/GenBank/DDBJ databases">
        <authorList>
            <person name="Corre E."/>
            <person name="Pelletier E."/>
            <person name="Niang G."/>
            <person name="Scheremetjew M."/>
            <person name="Finn R."/>
            <person name="Kale V."/>
            <person name="Holt S."/>
            <person name="Cochrane G."/>
            <person name="Meng A."/>
            <person name="Brown T."/>
            <person name="Cohen L."/>
        </authorList>
    </citation>
    <scope>NUCLEOTIDE SEQUENCE</scope>
    <source>
        <strain evidence="2">RCC3387</strain>
    </source>
</reference>
<evidence type="ECO:0000259" key="1">
    <source>
        <dbReference type="Pfam" id="PF09090"/>
    </source>
</evidence>
<dbReference type="Gene3D" id="1.25.40.180">
    <property type="match status" value="1"/>
</dbReference>
<feature type="domain" description="MIF4G-like type 2" evidence="1">
    <location>
        <begin position="1"/>
        <end position="113"/>
    </location>
</feature>
<name>A0A7S2PD95_9DINO</name>
<dbReference type="AlphaFoldDB" id="A0A7S2PD95"/>
<evidence type="ECO:0000313" key="2">
    <source>
        <dbReference type="EMBL" id="CAD9590443.1"/>
    </source>
</evidence>